<evidence type="ECO:0000259" key="2">
    <source>
        <dbReference type="Pfam" id="PF04945"/>
    </source>
</evidence>
<feature type="domain" description="YHS" evidence="2">
    <location>
        <begin position="437"/>
        <end position="481"/>
    </location>
</feature>
<dbReference type="Pfam" id="PF10080">
    <property type="entry name" value="FtrD-like"/>
    <property type="match status" value="1"/>
</dbReference>
<evidence type="ECO:0000256" key="1">
    <source>
        <dbReference type="SAM" id="Phobius"/>
    </source>
</evidence>
<feature type="transmembrane region" description="Helical" evidence="1">
    <location>
        <begin position="76"/>
        <end position="95"/>
    </location>
</feature>
<dbReference type="RefSeq" id="WP_150061957.1">
    <property type="nucleotide sequence ID" value="NZ_JACHII010000002.1"/>
</dbReference>
<evidence type="ECO:0000313" key="5">
    <source>
        <dbReference type="Proteomes" id="UP000324065"/>
    </source>
</evidence>
<keyword evidence="1" id="KW-0812">Transmembrane</keyword>
<evidence type="ECO:0000313" key="4">
    <source>
        <dbReference type="EMBL" id="KAA5606026.1"/>
    </source>
</evidence>
<comment type="caution">
    <text evidence="4">The sequence shown here is derived from an EMBL/GenBank/DDBJ whole genome shotgun (WGS) entry which is preliminary data.</text>
</comment>
<proteinExistence type="predicted"/>
<feature type="transmembrane region" description="Helical" evidence="1">
    <location>
        <begin position="101"/>
        <end position="123"/>
    </location>
</feature>
<dbReference type="Pfam" id="PF04945">
    <property type="entry name" value="YHS"/>
    <property type="match status" value="1"/>
</dbReference>
<keyword evidence="1" id="KW-1133">Transmembrane helix</keyword>
<dbReference type="InterPro" id="IPR018758">
    <property type="entry name" value="FtrD-like"/>
</dbReference>
<name>A0A5M6ICR7_9PROT</name>
<feature type="transmembrane region" description="Helical" evidence="1">
    <location>
        <begin position="44"/>
        <end position="64"/>
    </location>
</feature>
<dbReference type="EMBL" id="VWPJ01000006">
    <property type="protein sequence ID" value="KAA5606026.1"/>
    <property type="molecule type" value="Genomic_DNA"/>
</dbReference>
<feature type="transmembrane region" description="Helical" evidence="1">
    <location>
        <begin position="175"/>
        <end position="201"/>
    </location>
</feature>
<organism evidence="4 5">
    <name type="scientific">Roseospira marina</name>
    <dbReference type="NCBI Taxonomy" id="140057"/>
    <lineage>
        <taxon>Bacteria</taxon>
        <taxon>Pseudomonadati</taxon>
        <taxon>Pseudomonadota</taxon>
        <taxon>Alphaproteobacteria</taxon>
        <taxon>Rhodospirillales</taxon>
        <taxon>Rhodospirillaceae</taxon>
        <taxon>Roseospira</taxon>
    </lineage>
</organism>
<reference evidence="4 5" key="1">
    <citation type="submission" date="2019-09" db="EMBL/GenBank/DDBJ databases">
        <title>Genome sequence of Roseospira marina, one of the more divergent members of the non-sulfur purple photosynthetic bacterial family, the Rhodospirillaceae.</title>
        <authorList>
            <person name="Meyer T."/>
            <person name="Kyndt J."/>
        </authorList>
    </citation>
    <scope>NUCLEOTIDE SEQUENCE [LARGE SCALE GENOMIC DNA]</scope>
    <source>
        <strain evidence="4 5">DSM 15113</strain>
    </source>
</reference>
<accession>A0A5M6ICR7</accession>
<sequence length="498" mass="52586">MTFFITTLAHALVPLALVVALLPAAASSAPTGGISGGRAVARHGGTLLMVGVGLILGALAALVAALQASETEISTLLHSVAFGVGALTLLALALSAGTRRLGAPLLTGVGLLLVGVLAARGVFEAWAWSMDRSLTATDVINTELIVNCAGLIVGAALVALLAAVTWRVALTAGRLAAGLALAVVLVAEVLTGSASALLGLLRLDMVTVTSGRISYVAKVTMLDPWVVYMDLALVGALVLVAFLRRPRVPAVPAAASSAERVAHRRHRARAVGHRQWRTAVAAVGALLLVTISYQDLYASLPPSLSPAEPVEMDAAGELRIPIDAVKDGTLHRYAYIASDGHRVRFFLINRYDPEHAYIGVVYDACMICGDDGYIQKGDEIICIACNVRIFRPTIGKAGGCNPIPLDHTVEDDTIVITRAALEKGARYFSEVVEVEATDPVTGETVINLKAPYQYDYGGRTYFFGSEDSYETFRADPEAYTGEDEARYLRIQGHQSTEG</sequence>
<feature type="domain" description="Membrane iron-sulfur containing protein FtrD-like" evidence="3">
    <location>
        <begin position="325"/>
        <end position="428"/>
    </location>
</feature>
<evidence type="ECO:0000259" key="3">
    <source>
        <dbReference type="Pfam" id="PF10080"/>
    </source>
</evidence>
<dbReference type="OrthoDB" id="344729at2"/>
<keyword evidence="1" id="KW-0472">Membrane</keyword>
<protein>
    <submittedName>
        <fullName evidence="4">DUF2318 domain-containing protein</fullName>
    </submittedName>
</protein>
<dbReference type="Proteomes" id="UP000324065">
    <property type="component" value="Unassembled WGS sequence"/>
</dbReference>
<dbReference type="AlphaFoldDB" id="A0A5M6ICR7"/>
<feature type="transmembrane region" description="Helical" evidence="1">
    <location>
        <begin position="144"/>
        <end position="169"/>
    </location>
</feature>
<gene>
    <name evidence="4" type="ORF">F1188_08405</name>
</gene>
<keyword evidence="5" id="KW-1185">Reference proteome</keyword>
<dbReference type="InterPro" id="IPR007029">
    <property type="entry name" value="YHS_dom"/>
</dbReference>
<feature type="transmembrane region" description="Helical" evidence="1">
    <location>
        <begin position="222"/>
        <end position="243"/>
    </location>
</feature>